<comment type="caution">
    <text evidence="11">The sequence shown here is derived from an EMBL/GenBank/DDBJ whole genome shotgun (WGS) entry which is preliminary data.</text>
</comment>
<feature type="region of interest" description="Disordered" evidence="8">
    <location>
        <begin position="1"/>
        <end position="91"/>
    </location>
</feature>
<dbReference type="Proteomes" id="UP000816034">
    <property type="component" value="Unassembled WGS sequence"/>
</dbReference>
<gene>
    <name evidence="11" type="ORF">C9374_010493</name>
</gene>
<dbReference type="GO" id="GO:0003690">
    <property type="term" value="F:double-stranded DNA binding"/>
    <property type="evidence" value="ECO:0007669"/>
    <property type="project" value="TreeGrafter"/>
</dbReference>
<protein>
    <recommendedName>
        <fullName evidence="3">Homologous-pairing protein 2 homolog</fullName>
    </recommendedName>
</protein>
<feature type="compositionally biased region" description="Low complexity" evidence="8">
    <location>
        <begin position="60"/>
        <end position="80"/>
    </location>
</feature>
<dbReference type="GO" id="GO:0007129">
    <property type="term" value="P:homologous chromosome pairing at meiosis"/>
    <property type="evidence" value="ECO:0007669"/>
    <property type="project" value="TreeGrafter"/>
</dbReference>
<feature type="domain" description="Leucine zipper with capping helix" evidence="10">
    <location>
        <begin position="234"/>
        <end position="291"/>
    </location>
</feature>
<evidence type="ECO:0000256" key="8">
    <source>
        <dbReference type="SAM" id="MobiDB-lite"/>
    </source>
</evidence>
<proteinExistence type="inferred from homology"/>
<evidence type="ECO:0000313" key="12">
    <source>
        <dbReference type="Proteomes" id="UP000816034"/>
    </source>
</evidence>
<evidence type="ECO:0000256" key="4">
    <source>
        <dbReference type="ARBA" id="ARBA00023054"/>
    </source>
</evidence>
<dbReference type="PANTHER" id="PTHR15938">
    <property type="entry name" value="TBP-1 INTERACTING PROTEIN"/>
    <property type="match status" value="1"/>
</dbReference>
<evidence type="ECO:0000259" key="9">
    <source>
        <dbReference type="Pfam" id="PF07106"/>
    </source>
</evidence>
<dbReference type="GO" id="GO:0120231">
    <property type="term" value="C:DNA recombinase auxiliary factor complex"/>
    <property type="evidence" value="ECO:0007669"/>
    <property type="project" value="TreeGrafter"/>
</dbReference>
<evidence type="ECO:0000256" key="3">
    <source>
        <dbReference type="ARBA" id="ARBA00016093"/>
    </source>
</evidence>
<dbReference type="InterPro" id="IPR036388">
    <property type="entry name" value="WH-like_DNA-bd_sf"/>
</dbReference>
<comment type="subcellular location">
    <subcellularLocation>
        <location evidence="1">Nucleus</location>
    </subcellularLocation>
</comment>
<evidence type="ECO:0000256" key="7">
    <source>
        <dbReference type="ARBA" id="ARBA00023254"/>
    </source>
</evidence>
<evidence type="ECO:0000259" key="10">
    <source>
        <dbReference type="Pfam" id="PF18517"/>
    </source>
</evidence>
<keyword evidence="7" id="KW-0469">Meiosis</keyword>
<evidence type="ECO:0000256" key="1">
    <source>
        <dbReference type="ARBA" id="ARBA00004123"/>
    </source>
</evidence>
<evidence type="ECO:0000256" key="5">
    <source>
        <dbReference type="ARBA" id="ARBA00023172"/>
    </source>
</evidence>
<keyword evidence="5" id="KW-0233">DNA recombination</keyword>
<reference evidence="11 12" key="1">
    <citation type="journal article" date="2018" name="BMC Genomics">
        <title>The genome of Naegleria lovaniensis, the basis for a comparative approach to unravel pathogenicity factors of the human pathogenic amoeba N. fowleri.</title>
        <authorList>
            <person name="Liechti N."/>
            <person name="Schurch N."/>
            <person name="Bruggmann R."/>
            <person name="Wittwer M."/>
        </authorList>
    </citation>
    <scope>NUCLEOTIDE SEQUENCE [LARGE SCALE GENOMIC DNA]</scope>
    <source>
        <strain evidence="11 12">ATCC 30569</strain>
    </source>
</reference>
<sequence length="301" mass="33729">MAGKRKRASAAENDEDYSGAAEEESRDTQESNKEEPSEKEEEASPKPKEKKKKTKKKESTASTKKASSSAGKKSTTASSKKGSKPVIKSESEARNMILEYMKAQNRPYSLQQVIDNLGGQIKKAMATKCIDKLEQEGELVLKANGKQKLWYRNQTDLEVLSKEELKEIDNDIKDIQKDIAAVKSDNQKRASELARIQKAPTTVQLVSIVATQREELAAKKQKLEKLESGSIQLVSPEEKKKALVDLDKYLKEWKKRKNLAMSIFDSCSETCETNPSELLEEIGMDTDESVGVDMKTMGRLY</sequence>
<name>A0AA88KFS7_NAELO</name>
<evidence type="ECO:0000256" key="6">
    <source>
        <dbReference type="ARBA" id="ARBA00023242"/>
    </source>
</evidence>
<keyword evidence="12" id="KW-1185">Reference proteome</keyword>
<dbReference type="EMBL" id="PYSW02000043">
    <property type="protein sequence ID" value="KAG2374749.1"/>
    <property type="molecule type" value="Genomic_DNA"/>
</dbReference>
<dbReference type="RefSeq" id="XP_044543923.1">
    <property type="nucleotide sequence ID" value="XM_044686043.1"/>
</dbReference>
<evidence type="ECO:0000313" key="11">
    <source>
        <dbReference type="EMBL" id="KAG2374749.1"/>
    </source>
</evidence>
<dbReference type="InterPro" id="IPR010776">
    <property type="entry name" value="Hop2_WH_dom"/>
</dbReference>
<keyword evidence="6" id="KW-0539">Nucleus</keyword>
<feature type="domain" description="Homologous-pairing protein 2 winged helix" evidence="9">
    <location>
        <begin position="92"/>
        <end position="151"/>
    </location>
</feature>
<dbReference type="GeneID" id="68102947"/>
<dbReference type="GO" id="GO:0120230">
    <property type="term" value="F:recombinase activator activity"/>
    <property type="evidence" value="ECO:0007669"/>
    <property type="project" value="TreeGrafter"/>
</dbReference>
<keyword evidence="4" id="KW-0175">Coiled coil</keyword>
<dbReference type="AlphaFoldDB" id="A0AA88KFS7"/>
<dbReference type="Gene3D" id="1.10.10.10">
    <property type="entry name" value="Winged helix-like DNA-binding domain superfamily/Winged helix DNA-binding domain"/>
    <property type="match status" value="1"/>
</dbReference>
<dbReference type="GO" id="GO:0010774">
    <property type="term" value="P:meiotic strand invasion involved in reciprocal meiotic recombination"/>
    <property type="evidence" value="ECO:0007669"/>
    <property type="project" value="TreeGrafter"/>
</dbReference>
<feature type="compositionally biased region" description="Basic and acidic residues" evidence="8">
    <location>
        <begin position="26"/>
        <end position="47"/>
    </location>
</feature>
<dbReference type="GO" id="GO:0000709">
    <property type="term" value="P:meiotic joint molecule formation"/>
    <property type="evidence" value="ECO:0007669"/>
    <property type="project" value="TreeGrafter"/>
</dbReference>
<dbReference type="Pfam" id="PF07106">
    <property type="entry name" value="WHD_TBPIP"/>
    <property type="match status" value="1"/>
</dbReference>
<accession>A0AA88KFS7</accession>
<evidence type="ECO:0000256" key="2">
    <source>
        <dbReference type="ARBA" id="ARBA00007922"/>
    </source>
</evidence>
<dbReference type="InterPro" id="IPR040661">
    <property type="entry name" value="LZ3wCH"/>
</dbReference>
<feature type="compositionally biased region" description="Acidic residues" evidence="8">
    <location>
        <begin position="12"/>
        <end position="25"/>
    </location>
</feature>
<dbReference type="PANTHER" id="PTHR15938:SF0">
    <property type="entry name" value="HOMOLOGOUS-PAIRING PROTEIN 2 HOMOLOG"/>
    <property type="match status" value="1"/>
</dbReference>
<dbReference type="GO" id="GO:0000794">
    <property type="term" value="C:condensed nuclear chromosome"/>
    <property type="evidence" value="ECO:0007669"/>
    <property type="project" value="TreeGrafter"/>
</dbReference>
<dbReference type="Pfam" id="PF18517">
    <property type="entry name" value="LZ3wCH"/>
    <property type="match status" value="1"/>
</dbReference>
<comment type="similarity">
    <text evidence="2">Belongs to the HOP2 family.</text>
</comment>
<organism evidence="11 12">
    <name type="scientific">Naegleria lovaniensis</name>
    <name type="common">Amoeba</name>
    <dbReference type="NCBI Taxonomy" id="51637"/>
    <lineage>
        <taxon>Eukaryota</taxon>
        <taxon>Discoba</taxon>
        <taxon>Heterolobosea</taxon>
        <taxon>Tetramitia</taxon>
        <taxon>Eutetramitia</taxon>
        <taxon>Vahlkampfiidae</taxon>
        <taxon>Naegleria</taxon>
    </lineage>
</organism>